<dbReference type="AlphaFoldDB" id="A0A2T6B8U3"/>
<evidence type="ECO:0000313" key="4">
    <source>
        <dbReference type="Proteomes" id="UP000244224"/>
    </source>
</evidence>
<dbReference type="EMBL" id="QBKP01000002">
    <property type="protein sequence ID" value="PTX52501.1"/>
    <property type="molecule type" value="Genomic_DNA"/>
</dbReference>
<keyword evidence="1" id="KW-0472">Membrane</keyword>
<dbReference type="RefSeq" id="WP_108127920.1">
    <property type="nucleotide sequence ID" value="NZ_QBKP01000002.1"/>
</dbReference>
<feature type="transmembrane region" description="Helical" evidence="1">
    <location>
        <begin position="48"/>
        <end position="71"/>
    </location>
</feature>
<organism evidence="3 4">
    <name type="scientific">Gemmobacter caeni</name>
    <dbReference type="NCBI Taxonomy" id="589035"/>
    <lineage>
        <taxon>Bacteria</taxon>
        <taxon>Pseudomonadati</taxon>
        <taxon>Pseudomonadota</taxon>
        <taxon>Alphaproteobacteria</taxon>
        <taxon>Rhodobacterales</taxon>
        <taxon>Paracoccaceae</taxon>
        <taxon>Gemmobacter</taxon>
    </lineage>
</organism>
<evidence type="ECO:0008006" key="5">
    <source>
        <dbReference type="Google" id="ProtNLM"/>
    </source>
</evidence>
<keyword evidence="1" id="KW-1133">Transmembrane helix</keyword>
<comment type="caution">
    <text evidence="3">The sequence shown here is derived from an EMBL/GenBank/DDBJ whole genome shotgun (WGS) entry which is preliminary data.</text>
</comment>
<dbReference type="OrthoDB" id="9981798at2"/>
<feature type="transmembrane region" description="Helical" evidence="1">
    <location>
        <begin position="91"/>
        <end position="115"/>
    </location>
</feature>
<keyword evidence="4" id="KW-1185">Reference proteome</keyword>
<feature type="signal peptide" evidence="2">
    <location>
        <begin position="1"/>
        <end position="32"/>
    </location>
</feature>
<gene>
    <name evidence="3" type="ORF">C8N34_102281</name>
</gene>
<accession>A0A2T6B8U3</accession>
<evidence type="ECO:0000256" key="2">
    <source>
        <dbReference type="SAM" id="SignalP"/>
    </source>
</evidence>
<reference evidence="3 4" key="1">
    <citation type="submission" date="2018-04" db="EMBL/GenBank/DDBJ databases">
        <title>Genomic Encyclopedia of Archaeal and Bacterial Type Strains, Phase II (KMG-II): from individual species to whole genera.</title>
        <authorList>
            <person name="Goeker M."/>
        </authorList>
    </citation>
    <scope>NUCLEOTIDE SEQUENCE [LARGE SCALE GENOMIC DNA]</scope>
    <source>
        <strain evidence="3 4">DSM 21823</strain>
    </source>
</reference>
<feature type="chain" id="PRO_5015629912" description="TrbC/VIRB2 family protein" evidence="2">
    <location>
        <begin position="33"/>
        <end position="132"/>
    </location>
</feature>
<keyword evidence="2" id="KW-0732">Signal</keyword>
<keyword evidence="1" id="KW-0812">Transmembrane</keyword>
<protein>
    <recommendedName>
        <fullName evidence="5">TrbC/VIRB2 family protein</fullName>
    </recommendedName>
</protein>
<name>A0A2T6B8U3_9RHOB</name>
<evidence type="ECO:0000256" key="1">
    <source>
        <dbReference type="SAM" id="Phobius"/>
    </source>
</evidence>
<proteinExistence type="predicted"/>
<sequence>MHKTLLNTLSGRFARLGLVATSLMCSASMAMAQNSMGDIATRLRTQTGLLTEFVSVVAFILGVGMAIAGFLKFKQNAQNPNDPSAKVSTAFILIFVGAGLVAIPAALGTGIATIWQGAQQTDANSGFRAVGN</sequence>
<evidence type="ECO:0000313" key="3">
    <source>
        <dbReference type="EMBL" id="PTX52501.1"/>
    </source>
</evidence>
<dbReference type="Proteomes" id="UP000244224">
    <property type="component" value="Unassembled WGS sequence"/>
</dbReference>